<evidence type="ECO:0000256" key="1">
    <source>
        <dbReference type="ARBA" id="ARBA00001946"/>
    </source>
</evidence>
<feature type="transmembrane region" description="Helical" evidence="10">
    <location>
        <begin position="504"/>
        <end position="524"/>
    </location>
</feature>
<dbReference type="InterPro" id="IPR039653">
    <property type="entry name" value="Prenyltransferase"/>
</dbReference>
<evidence type="ECO:0000256" key="6">
    <source>
        <dbReference type="ARBA" id="ARBA00022692"/>
    </source>
</evidence>
<comment type="cofactor">
    <cofactor evidence="1 10">
        <name>Mg(2+)</name>
        <dbReference type="ChEBI" id="CHEBI:18420"/>
    </cofactor>
</comment>
<dbReference type="InterPro" id="IPR000537">
    <property type="entry name" value="UbiA_prenyltransferase"/>
</dbReference>
<dbReference type="GO" id="GO:0008412">
    <property type="term" value="F:4-hydroxybenzoate polyprenyltransferase activity"/>
    <property type="evidence" value="ECO:0007669"/>
    <property type="project" value="UniProtKB-EC"/>
</dbReference>
<comment type="subcellular location">
    <subcellularLocation>
        <location evidence="2">Membrane</location>
        <topology evidence="2">Multi-pass membrane protein</topology>
    </subcellularLocation>
    <subcellularLocation>
        <location evidence="10">Mitochondrion inner membrane</location>
        <topology evidence="10">Multi-pass membrane protein</topology>
        <orientation evidence="10">Matrix side</orientation>
    </subcellularLocation>
</comment>
<dbReference type="Gene3D" id="1.10.357.140">
    <property type="entry name" value="UbiA prenyltransferase"/>
    <property type="match status" value="1"/>
</dbReference>
<evidence type="ECO:0000313" key="13">
    <source>
        <dbReference type="WBParaSite" id="PDA_v2.g21349.t1"/>
    </source>
</evidence>
<proteinExistence type="inferred from homology"/>
<feature type="transmembrane region" description="Helical" evidence="10">
    <location>
        <begin position="536"/>
        <end position="554"/>
    </location>
</feature>
<organism evidence="12 13">
    <name type="scientific">Panagrolaimus davidi</name>
    <dbReference type="NCBI Taxonomy" id="227884"/>
    <lineage>
        <taxon>Eukaryota</taxon>
        <taxon>Metazoa</taxon>
        <taxon>Ecdysozoa</taxon>
        <taxon>Nematoda</taxon>
        <taxon>Chromadorea</taxon>
        <taxon>Rhabditida</taxon>
        <taxon>Tylenchina</taxon>
        <taxon>Panagrolaimomorpha</taxon>
        <taxon>Panagrolaimoidea</taxon>
        <taxon>Panagrolaimidae</taxon>
        <taxon>Panagrolaimus</taxon>
    </lineage>
</organism>
<comment type="similarity">
    <text evidence="4 10">Belongs to the UbiA prenyltransferase family.</text>
</comment>
<evidence type="ECO:0000256" key="5">
    <source>
        <dbReference type="ARBA" id="ARBA00022679"/>
    </source>
</evidence>
<dbReference type="Pfam" id="PF12627">
    <property type="entry name" value="PolyA_pol_RNAbd"/>
    <property type="match status" value="1"/>
</dbReference>
<evidence type="ECO:0000256" key="8">
    <source>
        <dbReference type="ARBA" id="ARBA00023136"/>
    </source>
</evidence>
<dbReference type="Pfam" id="PF01040">
    <property type="entry name" value="UbiA"/>
    <property type="match status" value="1"/>
</dbReference>
<dbReference type="SUPFAM" id="SSF81891">
    <property type="entry name" value="Poly A polymerase C-terminal region-like"/>
    <property type="match status" value="1"/>
</dbReference>
<dbReference type="Gene3D" id="1.20.120.1780">
    <property type="entry name" value="UbiA prenyltransferase"/>
    <property type="match status" value="1"/>
</dbReference>
<dbReference type="PANTHER" id="PTHR11048:SF28">
    <property type="entry name" value="4-HYDROXYBENZOATE POLYPRENYLTRANSFERASE, MITOCHONDRIAL"/>
    <property type="match status" value="1"/>
</dbReference>
<keyword evidence="8 10" id="KW-0472">Membrane</keyword>
<dbReference type="Proteomes" id="UP000887578">
    <property type="component" value="Unplaced"/>
</dbReference>
<dbReference type="InterPro" id="IPR032828">
    <property type="entry name" value="PolyA_RNA-bd"/>
</dbReference>
<dbReference type="EC" id="2.5.1.39" evidence="10"/>
<feature type="transmembrane region" description="Helical" evidence="10">
    <location>
        <begin position="378"/>
        <end position="398"/>
    </location>
</feature>
<comment type="catalytic activity">
    <reaction evidence="10">
        <text>an all-trans-polyprenyl diphosphate + 4-hydroxybenzoate = a 4-hydroxy-3-(all-trans-polyprenyl)benzoate + diphosphate</text>
        <dbReference type="Rhea" id="RHEA:44504"/>
        <dbReference type="Rhea" id="RHEA-COMP:9514"/>
        <dbReference type="Rhea" id="RHEA-COMP:9564"/>
        <dbReference type="ChEBI" id="CHEBI:17879"/>
        <dbReference type="ChEBI" id="CHEBI:33019"/>
        <dbReference type="ChEBI" id="CHEBI:58914"/>
        <dbReference type="ChEBI" id="CHEBI:78396"/>
        <dbReference type="EC" id="2.5.1.39"/>
    </reaction>
</comment>
<feature type="transmembrane region" description="Helical" evidence="10">
    <location>
        <begin position="479"/>
        <end position="498"/>
    </location>
</feature>
<dbReference type="FunFam" id="1.20.120.1780:FF:000001">
    <property type="entry name" value="4-hydroxybenzoate octaprenyltransferase"/>
    <property type="match status" value="1"/>
</dbReference>
<dbReference type="Gene3D" id="1.10.3090.10">
    <property type="entry name" value="cca-adding enzyme, domain 2"/>
    <property type="match status" value="1"/>
</dbReference>
<keyword evidence="10" id="KW-0496">Mitochondrion</keyword>
<dbReference type="GO" id="GO:0006744">
    <property type="term" value="P:ubiquinone biosynthetic process"/>
    <property type="evidence" value="ECO:0007669"/>
    <property type="project" value="UniProtKB-UniRule"/>
</dbReference>
<accession>A0A914Q2J4</accession>
<sequence length="556" mass="63516">MLIAATPTEHDPETIKAIIENKEGLKSVSGERIWAEFKRIVVGRYASEVIQVMLDECKLHPYLGLKEDVKLDKFTEIFDLSVQKNTEGYDLIAPCTVLTSLFQSDRHVMDFHKKCRISNHEKILCMFVIRHREEARENRGEMLYFKNLLMDEFHLNGQSDFIMNRFRIMELMKYVDAYDLLQEFQEWQIPKMPLNGIHLMEAGVPKGRYFKYLLEYLYGVWKESQFTMTFEDLIQRKDDEFELPEDDPKLTNGPSAKRQRKNAIVEKAPLKTQPYLRLIRFDKPIGTLLLFWPASWAITLATPASSLPDLKIFAICATGAFLMRSAGCIINDLWDKDFDKRVERCATRPLASGELNTKQAIGLLAGLLTASLGCLFQLNVTTIAIGFTSIIPVILYPLAKRYTNWPQIVLGGTFNYGAIMGYTAVTNTFVPEAIFPLYLSAIFWTLHYDTIYAHQDKEDDIKIGVKSTALRLGEQTKPWLTAFSVGMITNLGIAGYVTNQTWPFFLAVAATSCHLGWQISTLQLNNRQDCWNKFTSNQWIGALIFSGLVIGTLLKE</sequence>
<dbReference type="GO" id="GO:0008299">
    <property type="term" value="P:isoprenoid biosynthetic process"/>
    <property type="evidence" value="ECO:0007669"/>
    <property type="project" value="UniProtKB-UniRule"/>
</dbReference>
<dbReference type="GO" id="GO:0005743">
    <property type="term" value="C:mitochondrial inner membrane"/>
    <property type="evidence" value="ECO:0007669"/>
    <property type="project" value="UniProtKB-SubCell"/>
</dbReference>
<dbReference type="CDD" id="cd13959">
    <property type="entry name" value="PT_UbiA_COQ2"/>
    <property type="match status" value="1"/>
</dbReference>
<evidence type="ECO:0000256" key="9">
    <source>
        <dbReference type="ARBA" id="ARBA00023229"/>
    </source>
</evidence>
<comment type="pathway">
    <text evidence="10">Cofactor biosynthesis; ubiquinone biosynthesis.</text>
</comment>
<comment type="pathway">
    <text evidence="3">Secondary metabolite biosynthesis.</text>
</comment>
<reference evidence="13" key="1">
    <citation type="submission" date="2022-11" db="UniProtKB">
        <authorList>
            <consortium name="WormBaseParasite"/>
        </authorList>
    </citation>
    <scope>IDENTIFICATION</scope>
</reference>
<evidence type="ECO:0000256" key="4">
    <source>
        <dbReference type="ARBA" id="ARBA00005985"/>
    </source>
</evidence>
<keyword evidence="10" id="KW-0831">Ubiquinone biosynthesis</keyword>
<dbReference type="InterPro" id="IPR006370">
    <property type="entry name" value="HB_polyprenyltransferase-like"/>
</dbReference>
<dbReference type="PANTHER" id="PTHR11048">
    <property type="entry name" value="PRENYLTRANSFERASES"/>
    <property type="match status" value="1"/>
</dbReference>
<keyword evidence="10" id="KW-0999">Mitochondrion inner membrane</keyword>
<name>A0A914Q2J4_9BILA</name>
<dbReference type="HAMAP" id="MF_01635">
    <property type="entry name" value="UbiA"/>
    <property type="match status" value="1"/>
</dbReference>
<dbReference type="WBParaSite" id="PDA_v2.g21349.t1">
    <property type="protein sequence ID" value="PDA_v2.g21349.t1"/>
    <property type="gene ID" value="PDA_v2.g21349"/>
</dbReference>
<comment type="function">
    <text evidence="10">Catalyzes the prenylation of para-hydroxybenzoate (PHB) with an all-trans polyprenyl group. Mediates the second step in the final reaction sequence of coenzyme Q (CoQ) biosynthesis, which is the condensation of the polyisoprenoid side chain with PHB, generating the first membrane-bound Q intermediate.</text>
</comment>
<evidence type="ECO:0000256" key="10">
    <source>
        <dbReference type="HAMAP-Rule" id="MF_03189"/>
    </source>
</evidence>
<dbReference type="NCBIfam" id="TIGR01474">
    <property type="entry name" value="ubiA_proteo"/>
    <property type="match status" value="1"/>
</dbReference>
<keyword evidence="12" id="KW-1185">Reference proteome</keyword>
<keyword evidence="5 10" id="KW-0808">Transferase</keyword>
<dbReference type="AlphaFoldDB" id="A0A914Q2J4"/>
<dbReference type="InterPro" id="IPR044878">
    <property type="entry name" value="UbiA_sf"/>
</dbReference>
<keyword evidence="6 10" id="KW-0812">Transmembrane</keyword>
<protein>
    <recommendedName>
        <fullName evidence="10">4-hydroxybenzoate polyprenyltransferase, mitochondrial</fullName>
        <shortName evidence="10">4-HB polyprenyltransferase</shortName>
        <ecNumber evidence="10">2.5.1.39</ecNumber>
    </recommendedName>
    <alternativeName>
        <fullName evidence="10">Para-hydroxybenzoate--polyprenyltransferase</fullName>
        <shortName evidence="10">PHB:PPT</shortName>
        <shortName evidence="10">PHB:polyprenyltransferase</shortName>
    </alternativeName>
</protein>
<keyword evidence="9 10" id="KW-0414">Isoprene biosynthesis</keyword>
<evidence type="ECO:0000259" key="11">
    <source>
        <dbReference type="Pfam" id="PF12627"/>
    </source>
</evidence>
<evidence type="ECO:0000256" key="7">
    <source>
        <dbReference type="ARBA" id="ARBA00022989"/>
    </source>
</evidence>
<dbReference type="FunFam" id="1.10.357.140:FF:000008">
    <property type="entry name" value="4-hydroxybenzoate octaprenyltransferase"/>
    <property type="match status" value="1"/>
</dbReference>
<evidence type="ECO:0000256" key="3">
    <source>
        <dbReference type="ARBA" id="ARBA00005179"/>
    </source>
</evidence>
<feature type="domain" description="tRNA nucleotidyltransferase/poly(A) polymerase RNA and SrmB- binding" evidence="11">
    <location>
        <begin position="11"/>
        <end position="62"/>
    </location>
</feature>
<evidence type="ECO:0000313" key="12">
    <source>
        <dbReference type="Proteomes" id="UP000887578"/>
    </source>
</evidence>
<keyword evidence="7 10" id="KW-1133">Transmembrane helix</keyword>
<evidence type="ECO:0000256" key="2">
    <source>
        <dbReference type="ARBA" id="ARBA00004141"/>
    </source>
</evidence>